<comment type="caution">
    <text evidence="1">The sequence shown here is derived from an EMBL/GenBank/DDBJ whole genome shotgun (WGS) entry which is preliminary data.</text>
</comment>
<dbReference type="Proteomes" id="UP000823613">
    <property type="component" value="Unassembled WGS sequence"/>
</dbReference>
<dbReference type="SMART" id="SM00938">
    <property type="entry name" value="P-II"/>
    <property type="match status" value="1"/>
</dbReference>
<accession>A0A9D9DN35</accession>
<dbReference type="Gene3D" id="3.30.70.120">
    <property type="match status" value="1"/>
</dbReference>
<organism evidence="1 2">
    <name type="scientific">Candidatus Onthovivens merdipullorum</name>
    <dbReference type="NCBI Taxonomy" id="2840889"/>
    <lineage>
        <taxon>Bacteria</taxon>
        <taxon>Bacillati</taxon>
        <taxon>Bacillota</taxon>
        <taxon>Bacilli</taxon>
        <taxon>Bacillales</taxon>
        <taxon>Candidatus Onthovivens</taxon>
    </lineage>
</organism>
<dbReference type="InterPro" id="IPR002187">
    <property type="entry name" value="N-reg_PII"/>
</dbReference>
<evidence type="ECO:0000313" key="2">
    <source>
        <dbReference type="Proteomes" id="UP000823613"/>
    </source>
</evidence>
<dbReference type="AlphaFoldDB" id="A0A9D9DN35"/>
<dbReference type="PROSITE" id="PS51343">
    <property type="entry name" value="PII_GLNB_DOM"/>
    <property type="match status" value="1"/>
</dbReference>
<gene>
    <name evidence="1" type="ORF">IAC58_05895</name>
</gene>
<reference evidence="1" key="2">
    <citation type="journal article" date="2021" name="PeerJ">
        <title>Extensive microbial diversity within the chicken gut microbiome revealed by metagenomics and culture.</title>
        <authorList>
            <person name="Gilroy R."/>
            <person name="Ravi A."/>
            <person name="Getino M."/>
            <person name="Pursley I."/>
            <person name="Horton D.L."/>
            <person name="Alikhan N.F."/>
            <person name="Baker D."/>
            <person name="Gharbi K."/>
            <person name="Hall N."/>
            <person name="Watson M."/>
            <person name="Adriaenssens E.M."/>
            <person name="Foster-Nyarko E."/>
            <person name="Jarju S."/>
            <person name="Secka A."/>
            <person name="Antonio M."/>
            <person name="Oren A."/>
            <person name="Chaudhuri R.R."/>
            <person name="La Ragione R."/>
            <person name="Hildebrand F."/>
            <person name="Pallen M.J."/>
        </authorList>
    </citation>
    <scope>NUCLEOTIDE SEQUENCE</scope>
    <source>
        <strain evidence="1">11159</strain>
    </source>
</reference>
<protein>
    <submittedName>
        <fullName evidence="1">P-II family nitrogen regulator</fullName>
    </submittedName>
</protein>
<dbReference type="InterPro" id="IPR011322">
    <property type="entry name" value="N-reg_PII-like_a/b"/>
</dbReference>
<sequence>MENEEIKYSLIIAIVNNGNTDLVMEGARNAGARGGTTLHARGTGNIDLEKFYGVPIQNEKEIVLIIVNNEICEKVMNSIYKAAGLETPGQGIVFSQPLEKVYGLSPVTIKEEDEGEDK</sequence>
<dbReference type="SUPFAM" id="SSF54913">
    <property type="entry name" value="GlnB-like"/>
    <property type="match status" value="1"/>
</dbReference>
<proteinExistence type="predicted"/>
<dbReference type="Pfam" id="PF00543">
    <property type="entry name" value="P-II"/>
    <property type="match status" value="1"/>
</dbReference>
<dbReference type="InterPro" id="IPR015867">
    <property type="entry name" value="N-reg_PII/ATP_PRibTrfase_C"/>
</dbReference>
<dbReference type="GO" id="GO:0006808">
    <property type="term" value="P:regulation of nitrogen utilization"/>
    <property type="evidence" value="ECO:0007669"/>
    <property type="project" value="InterPro"/>
</dbReference>
<evidence type="ECO:0000313" key="1">
    <source>
        <dbReference type="EMBL" id="MBO8428054.1"/>
    </source>
</evidence>
<dbReference type="EMBL" id="JADIMY010000117">
    <property type="protein sequence ID" value="MBO8428054.1"/>
    <property type="molecule type" value="Genomic_DNA"/>
</dbReference>
<dbReference type="GO" id="GO:0030234">
    <property type="term" value="F:enzyme regulator activity"/>
    <property type="evidence" value="ECO:0007669"/>
    <property type="project" value="InterPro"/>
</dbReference>
<reference evidence="1" key="1">
    <citation type="submission" date="2020-10" db="EMBL/GenBank/DDBJ databases">
        <authorList>
            <person name="Gilroy R."/>
        </authorList>
    </citation>
    <scope>NUCLEOTIDE SEQUENCE</scope>
    <source>
        <strain evidence="1">11159</strain>
    </source>
</reference>
<name>A0A9D9DN35_9BACL</name>